<dbReference type="InterPro" id="IPR012899">
    <property type="entry name" value="LTXXQ"/>
</dbReference>
<keyword evidence="1" id="KW-0175">Coiled coil</keyword>
<sequence>MVTTRWQGLLSITATTVVLILIIHISPAIAHSKISFPRQNNDFHFQKSSAIADNSLTTVKQQHSSSLLNQLNLTNQQKDRIKQIHQQYKQQILKKKNNLTILQQQLSDLMVGTESVELIRAKNQQLITLRQEIGELRFESMLATREILTPQQRQKFREIIESQVAQ</sequence>
<dbReference type="GO" id="GO:0042597">
    <property type="term" value="C:periplasmic space"/>
    <property type="evidence" value="ECO:0007669"/>
    <property type="project" value="InterPro"/>
</dbReference>
<name>A0A964BRM5_9CYAN</name>
<accession>A0A964BRM5</accession>
<protein>
    <submittedName>
        <fullName evidence="2">Spy/CpxP family protein refolding chaperone</fullName>
    </submittedName>
</protein>
<dbReference type="CDD" id="cd09916">
    <property type="entry name" value="CpxP_like"/>
    <property type="match status" value="1"/>
</dbReference>
<evidence type="ECO:0000313" key="3">
    <source>
        <dbReference type="Proteomes" id="UP000729733"/>
    </source>
</evidence>
<dbReference type="Gene3D" id="1.20.120.1490">
    <property type="match status" value="1"/>
</dbReference>
<evidence type="ECO:0000313" key="2">
    <source>
        <dbReference type="EMBL" id="MCC0177032.1"/>
    </source>
</evidence>
<gene>
    <name evidence="2" type="ORF">I4641_08585</name>
</gene>
<comment type="caution">
    <text evidence="2">The sequence shown here is derived from an EMBL/GenBank/DDBJ whole genome shotgun (WGS) entry which is preliminary data.</text>
</comment>
<dbReference type="Pfam" id="PF07813">
    <property type="entry name" value="LTXXQ"/>
    <property type="match status" value="1"/>
</dbReference>
<dbReference type="Proteomes" id="UP000729733">
    <property type="component" value="Unassembled WGS sequence"/>
</dbReference>
<reference evidence="2" key="1">
    <citation type="journal article" date="2021" name="Antonie Van Leeuwenhoek">
        <title>Draft genome and description of Waterburya agarophytonicola gen. nov. sp. nov. (Pleurocapsales, Cyanobacteria): a seaweed symbiont.</title>
        <authorList>
            <person name="Bonthond G."/>
            <person name="Shalygin S."/>
            <person name="Bayer T."/>
            <person name="Weinberger F."/>
        </authorList>
    </citation>
    <scope>NUCLEOTIDE SEQUENCE</scope>
    <source>
        <strain evidence="2">KI4</strain>
    </source>
</reference>
<keyword evidence="3" id="KW-1185">Reference proteome</keyword>
<evidence type="ECO:0000256" key="1">
    <source>
        <dbReference type="SAM" id="Coils"/>
    </source>
</evidence>
<feature type="coiled-coil region" evidence="1">
    <location>
        <begin position="71"/>
        <end position="105"/>
    </location>
</feature>
<dbReference type="EMBL" id="JADWDC010000015">
    <property type="protein sequence ID" value="MCC0177032.1"/>
    <property type="molecule type" value="Genomic_DNA"/>
</dbReference>
<proteinExistence type="predicted"/>
<organism evidence="2 3">
    <name type="scientific">Waterburya agarophytonicola KI4</name>
    <dbReference type="NCBI Taxonomy" id="2874699"/>
    <lineage>
        <taxon>Bacteria</taxon>
        <taxon>Bacillati</taxon>
        <taxon>Cyanobacteriota</taxon>
        <taxon>Cyanophyceae</taxon>
        <taxon>Pleurocapsales</taxon>
        <taxon>Hyellaceae</taxon>
        <taxon>Waterburya</taxon>
        <taxon>Waterburya agarophytonicola</taxon>
    </lineage>
</organism>
<dbReference type="RefSeq" id="WP_229640070.1">
    <property type="nucleotide sequence ID" value="NZ_JADWDC010000015.1"/>
</dbReference>
<dbReference type="AlphaFoldDB" id="A0A964BRM5"/>